<name>A0A9W6PCQ5_9ACTN</name>
<dbReference type="InterPro" id="IPR016166">
    <property type="entry name" value="FAD-bd_PCMH"/>
</dbReference>
<comment type="cofactor">
    <cofactor evidence="1">
        <name>FAD</name>
        <dbReference type="ChEBI" id="CHEBI:57692"/>
    </cofactor>
</comment>
<organism evidence="7 8">
    <name type="scientific">Kitasatospora phosalacinea</name>
    <dbReference type="NCBI Taxonomy" id="2065"/>
    <lineage>
        <taxon>Bacteria</taxon>
        <taxon>Bacillati</taxon>
        <taxon>Actinomycetota</taxon>
        <taxon>Actinomycetes</taxon>
        <taxon>Kitasatosporales</taxon>
        <taxon>Streptomycetaceae</taxon>
        <taxon>Kitasatospora</taxon>
    </lineage>
</organism>
<evidence type="ECO:0000256" key="1">
    <source>
        <dbReference type="ARBA" id="ARBA00001974"/>
    </source>
</evidence>
<dbReference type="Pfam" id="PF08031">
    <property type="entry name" value="BBE"/>
    <property type="match status" value="1"/>
</dbReference>
<proteinExistence type="inferred from homology"/>
<reference evidence="7" key="1">
    <citation type="submission" date="2023-02" db="EMBL/GenBank/DDBJ databases">
        <title>Kitasatospora phosalacinea NBRC 14362.</title>
        <authorList>
            <person name="Ichikawa N."/>
            <person name="Sato H."/>
            <person name="Tonouchi N."/>
        </authorList>
    </citation>
    <scope>NUCLEOTIDE SEQUENCE</scope>
    <source>
        <strain evidence="7">NBRC 14362</strain>
    </source>
</reference>
<dbReference type="InterPro" id="IPR006093">
    <property type="entry name" value="Oxy_OxRdtase_FAD_BS"/>
</dbReference>
<keyword evidence="4" id="KW-0274">FAD</keyword>
<protein>
    <recommendedName>
        <fullName evidence="6">FAD-binding PCMH-type domain-containing protein</fullName>
    </recommendedName>
</protein>
<evidence type="ECO:0000256" key="3">
    <source>
        <dbReference type="ARBA" id="ARBA00022630"/>
    </source>
</evidence>
<dbReference type="RefSeq" id="WP_033255736.1">
    <property type="nucleotide sequence ID" value="NZ_BSRX01000002.1"/>
</dbReference>
<comment type="caution">
    <text evidence="7">The sequence shown here is derived from an EMBL/GenBank/DDBJ whole genome shotgun (WGS) entry which is preliminary data.</text>
</comment>
<evidence type="ECO:0000256" key="2">
    <source>
        <dbReference type="ARBA" id="ARBA00005466"/>
    </source>
</evidence>
<dbReference type="PROSITE" id="PS51387">
    <property type="entry name" value="FAD_PCMH"/>
    <property type="match status" value="1"/>
</dbReference>
<dbReference type="GO" id="GO:0016491">
    <property type="term" value="F:oxidoreductase activity"/>
    <property type="evidence" value="ECO:0007669"/>
    <property type="project" value="UniProtKB-KW"/>
</dbReference>
<dbReference type="Pfam" id="PF01565">
    <property type="entry name" value="FAD_binding_4"/>
    <property type="match status" value="1"/>
</dbReference>
<dbReference type="InterPro" id="IPR016169">
    <property type="entry name" value="FAD-bd_PCMH_sub2"/>
</dbReference>
<dbReference type="PROSITE" id="PS00862">
    <property type="entry name" value="OX2_COVAL_FAD"/>
    <property type="match status" value="1"/>
</dbReference>
<keyword evidence="5" id="KW-0560">Oxidoreductase</keyword>
<dbReference type="GO" id="GO:0071949">
    <property type="term" value="F:FAD binding"/>
    <property type="evidence" value="ECO:0007669"/>
    <property type="project" value="InterPro"/>
</dbReference>
<dbReference type="OrthoDB" id="9775082at2"/>
<evidence type="ECO:0000256" key="5">
    <source>
        <dbReference type="ARBA" id="ARBA00023002"/>
    </source>
</evidence>
<dbReference type="InterPro" id="IPR006094">
    <property type="entry name" value="Oxid_FAD_bind_N"/>
</dbReference>
<comment type="similarity">
    <text evidence="2">Belongs to the oxygen-dependent FAD-linked oxidoreductase family.</text>
</comment>
<evidence type="ECO:0000256" key="4">
    <source>
        <dbReference type="ARBA" id="ARBA00022827"/>
    </source>
</evidence>
<sequence>MTPAPQHGAPADWALLDKHTTGPLLRPADADFRESSAAFNERWAHREPTAVLRAADAADVLRAIEWARDHAVPIVPRGGGHSYAGHSVNSGLVVDLRALDAVTVDPATARVTVGGGVLTGALYAALRPHGLALPLGNGAGVGIAGLALGGGSAATSRRFGLTADTLRATTLATAAGAVLTCDAEQNEDLYWACRGGGGGNFGINLDLTFQAVPAPAASTCLLLWEAEDAVEVLTAVQQLMLTAPEETSLRLGAARSGGRTLVSAVGLHLGPAAELRELLAPAFAAGAPLRAELADRDFWDAMDHLQHETSGGAFAVRTHFAARPLPPEALAAALAHLAAAPPSGNADGCGLALFGWGGAINRVDPAATAFAHRDAQYLVSLDTSWLPGEDPAPHLAHLAGLDHLVAPHATGGAYLNFTDPDLRNWREAYYGANYPRLVVTKRRHDPDGLFAFPQSIGS</sequence>
<dbReference type="PANTHER" id="PTHR42973">
    <property type="entry name" value="BINDING OXIDOREDUCTASE, PUTATIVE (AFU_ORTHOLOGUE AFUA_1G17690)-RELATED"/>
    <property type="match status" value="1"/>
</dbReference>
<evidence type="ECO:0000313" key="7">
    <source>
        <dbReference type="EMBL" id="GLW52546.1"/>
    </source>
</evidence>
<evidence type="ECO:0000259" key="6">
    <source>
        <dbReference type="PROSITE" id="PS51387"/>
    </source>
</evidence>
<feature type="domain" description="FAD-binding PCMH-type" evidence="6">
    <location>
        <begin position="44"/>
        <end position="214"/>
    </location>
</feature>
<dbReference type="Proteomes" id="UP001165143">
    <property type="component" value="Unassembled WGS sequence"/>
</dbReference>
<dbReference type="Gene3D" id="3.30.465.10">
    <property type="match status" value="1"/>
</dbReference>
<gene>
    <name evidence="7" type="ORF">Kpho01_05570</name>
</gene>
<dbReference type="InterPro" id="IPR016167">
    <property type="entry name" value="FAD-bd_PCMH_sub1"/>
</dbReference>
<keyword evidence="3" id="KW-0285">Flavoprotein</keyword>
<dbReference type="InterPro" id="IPR050416">
    <property type="entry name" value="FAD-linked_Oxidoreductase"/>
</dbReference>
<evidence type="ECO:0000313" key="8">
    <source>
        <dbReference type="Proteomes" id="UP001165143"/>
    </source>
</evidence>
<dbReference type="SUPFAM" id="SSF56176">
    <property type="entry name" value="FAD-binding/transporter-associated domain-like"/>
    <property type="match status" value="1"/>
</dbReference>
<dbReference type="InterPro" id="IPR012951">
    <property type="entry name" value="BBE"/>
</dbReference>
<dbReference type="Gene3D" id="3.40.462.20">
    <property type="match status" value="1"/>
</dbReference>
<dbReference type="AlphaFoldDB" id="A0A9W6PCQ5"/>
<accession>A0A9W6PCQ5</accession>
<dbReference type="Gene3D" id="3.30.43.10">
    <property type="entry name" value="Uridine Diphospho-n-acetylenolpyruvylglucosamine Reductase, domain 2"/>
    <property type="match status" value="1"/>
</dbReference>
<dbReference type="EMBL" id="BSRX01000002">
    <property type="protein sequence ID" value="GLW52546.1"/>
    <property type="molecule type" value="Genomic_DNA"/>
</dbReference>
<dbReference type="InterPro" id="IPR036318">
    <property type="entry name" value="FAD-bd_PCMH-like_sf"/>
</dbReference>
<dbReference type="PANTHER" id="PTHR42973:SF39">
    <property type="entry name" value="FAD-BINDING PCMH-TYPE DOMAIN-CONTAINING PROTEIN"/>
    <property type="match status" value="1"/>
</dbReference>